<dbReference type="InterPro" id="IPR000073">
    <property type="entry name" value="AB_hydrolase_1"/>
</dbReference>
<dbReference type="PRINTS" id="PR00412">
    <property type="entry name" value="EPOXHYDRLASE"/>
</dbReference>
<evidence type="ECO:0000259" key="1">
    <source>
        <dbReference type="Pfam" id="PF00561"/>
    </source>
</evidence>
<dbReference type="InterPro" id="IPR050266">
    <property type="entry name" value="AB_hydrolase_sf"/>
</dbReference>
<dbReference type="EMBL" id="OBQC01000010">
    <property type="protein sequence ID" value="SOC41433.1"/>
    <property type="molecule type" value="Genomic_DNA"/>
</dbReference>
<protein>
    <submittedName>
        <fullName evidence="2">Pimeloyl-ACP methyl ester carboxylesterase</fullName>
    </submittedName>
</protein>
<dbReference type="OrthoDB" id="9776853at2"/>
<name>A0A285UI35_9BACL</name>
<dbReference type="Proteomes" id="UP000219252">
    <property type="component" value="Unassembled WGS sequence"/>
</dbReference>
<dbReference type="GO" id="GO:0016020">
    <property type="term" value="C:membrane"/>
    <property type="evidence" value="ECO:0007669"/>
    <property type="project" value="TreeGrafter"/>
</dbReference>
<accession>A0A285UI35</accession>
<gene>
    <name evidence="2" type="ORF">SAMN05877842_11044</name>
</gene>
<evidence type="ECO:0000313" key="3">
    <source>
        <dbReference type="Proteomes" id="UP000219252"/>
    </source>
</evidence>
<dbReference type="InterPro" id="IPR000639">
    <property type="entry name" value="Epox_hydrolase-like"/>
</dbReference>
<dbReference type="PANTHER" id="PTHR43798:SF33">
    <property type="entry name" value="HYDROLASE, PUTATIVE (AFU_ORTHOLOGUE AFUA_2G14860)-RELATED"/>
    <property type="match status" value="1"/>
</dbReference>
<feature type="domain" description="AB hydrolase-1" evidence="1">
    <location>
        <begin position="31"/>
        <end position="260"/>
    </location>
</feature>
<evidence type="ECO:0000313" key="2">
    <source>
        <dbReference type="EMBL" id="SOC41433.1"/>
    </source>
</evidence>
<sequence>MNKFSNETNEFFTNKHELYYETITNHAHKEWIVLFHGLGGNCSIFYKQIPTLKEQYNLLLIDLPGHGESSNLPSEEANTLYATSKLVIDILDKENIESAHFVGVSSGTILMQYLAMHFPNRIQSMVLAGASGKWRKWGEILGKTTLAKGIRNLLPYKLPYVTFAYILMPKVNHKKSRGIFIREANKLSKQSYLRWAFVIRDSYKIYNELSKLTNEIPKLYICGNEDHMFIDGIKSHVQNEKNSNLYIIDKCGHVCNIEKPLEFNQLTLDFIKNQSTQLPSVREEKIKIHSGTSIKKVS</sequence>
<organism evidence="2 3">
    <name type="scientific">Ureibacillus acetophenoni</name>
    <dbReference type="NCBI Taxonomy" id="614649"/>
    <lineage>
        <taxon>Bacteria</taxon>
        <taxon>Bacillati</taxon>
        <taxon>Bacillota</taxon>
        <taxon>Bacilli</taxon>
        <taxon>Bacillales</taxon>
        <taxon>Caryophanaceae</taxon>
        <taxon>Ureibacillus</taxon>
    </lineage>
</organism>
<dbReference type="GO" id="GO:0003824">
    <property type="term" value="F:catalytic activity"/>
    <property type="evidence" value="ECO:0007669"/>
    <property type="project" value="InterPro"/>
</dbReference>
<dbReference type="PANTHER" id="PTHR43798">
    <property type="entry name" value="MONOACYLGLYCEROL LIPASE"/>
    <property type="match status" value="1"/>
</dbReference>
<keyword evidence="3" id="KW-1185">Reference proteome</keyword>
<dbReference type="Gene3D" id="3.40.50.1820">
    <property type="entry name" value="alpha/beta hydrolase"/>
    <property type="match status" value="1"/>
</dbReference>
<dbReference type="InterPro" id="IPR029058">
    <property type="entry name" value="AB_hydrolase_fold"/>
</dbReference>
<proteinExistence type="predicted"/>
<dbReference type="AlphaFoldDB" id="A0A285UI35"/>
<dbReference type="Pfam" id="PF00561">
    <property type="entry name" value="Abhydrolase_1"/>
    <property type="match status" value="1"/>
</dbReference>
<dbReference type="RefSeq" id="WP_097150084.1">
    <property type="nucleotide sequence ID" value="NZ_OBQC01000010.1"/>
</dbReference>
<dbReference type="SUPFAM" id="SSF53474">
    <property type="entry name" value="alpha/beta-Hydrolases"/>
    <property type="match status" value="1"/>
</dbReference>
<reference evidence="3" key="1">
    <citation type="submission" date="2017-08" db="EMBL/GenBank/DDBJ databases">
        <authorList>
            <person name="Varghese N."/>
            <person name="Submissions S."/>
        </authorList>
    </citation>
    <scope>NUCLEOTIDE SEQUENCE [LARGE SCALE GENOMIC DNA]</scope>
    <source>
        <strain evidence="3">JC23</strain>
    </source>
</reference>